<dbReference type="Proteomes" id="UP000271889">
    <property type="component" value="Unassembled WGS sequence"/>
</dbReference>
<sequence>DGLNNWVREDNLIGAHCSDVVVPGREEQVIRRRLGYETLMACGSWLSDGIVTSKTMP</sequence>
<reference evidence="1 2" key="1">
    <citation type="submission" date="2018-11" db="EMBL/GenBank/DDBJ databases">
        <authorList>
            <consortium name="Pathogen Informatics"/>
        </authorList>
    </citation>
    <scope>NUCLEOTIDE SEQUENCE [LARGE SCALE GENOMIC DNA]</scope>
</reference>
<dbReference type="EMBL" id="UYRV01117912">
    <property type="protein sequence ID" value="VDN30892.1"/>
    <property type="molecule type" value="Genomic_DNA"/>
</dbReference>
<feature type="non-terminal residue" evidence="1">
    <location>
        <position position="1"/>
    </location>
</feature>
<keyword evidence="2" id="KW-1185">Reference proteome</keyword>
<dbReference type="AlphaFoldDB" id="A0A3P7QFY5"/>
<name>A0A3P7QFY5_CYLGO</name>
<organism evidence="1 2">
    <name type="scientific">Cylicostephanus goldi</name>
    <name type="common">Nematode worm</name>
    <dbReference type="NCBI Taxonomy" id="71465"/>
    <lineage>
        <taxon>Eukaryota</taxon>
        <taxon>Metazoa</taxon>
        <taxon>Ecdysozoa</taxon>
        <taxon>Nematoda</taxon>
        <taxon>Chromadorea</taxon>
        <taxon>Rhabditida</taxon>
        <taxon>Rhabditina</taxon>
        <taxon>Rhabditomorpha</taxon>
        <taxon>Strongyloidea</taxon>
        <taxon>Strongylidae</taxon>
        <taxon>Cylicostephanus</taxon>
    </lineage>
</organism>
<evidence type="ECO:0000313" key="2">
    <source>
        <dbReference type="Proteomes" id="UP000271889"/>
    </source>
</evidence>
<proteinExistence type="predicted"/>
<gene>
    <name evidence="1" type="ORF">CGOC_LOCUS11663</name>
</gene>
<accession>A0A3P7QFY5</accession>
<protein>
    <submittedName>
        <fullName evidence="1">Uncharacterized protein</fullName>
    </submittedName>
</protein>
<evidence type="ECO:0000313" key="1">
    <source>
        <dbReference type="EMBL" id="VDN30892.1"/>
    </source>
</evidence>